<evidence type="ECO:0000313" key="2">
    <source>
        <dbReference type="Proteomes" id="UP001057402"/>
    </source>
</evidence>
<sequence>MARSLASAKSVVSSLADNLFLPVASRRGFAVSPAVGSGGVFSGGGYGGGMPAGGLTRKMDQAAGGSARESPWAPDPVTGYYRPADRAVEIDAAELRAMLLNPKAKN</sequence>
<dbReference type="EMBL" id="CM042885">
    <property type="protein sequence ID" value="KAI4364449.1"/>
    <property type="molecule type" value="Genomic_DNA"/>
</dbReference>
<keyword evidence="2" id="KW-1185">Reference proteome</keyword>
<organism evidence="1 2">
    <name type="scientific">Melastoma candidum</name>
    <dbReference type="NCBI Taxonomy" id="119954"/>
    <lineage>
        <taxon>Eukaryota</taxon>
        <taxon>Viridiplantae</taxon>
        <taxon>Streptophyta</taxon>
        <taxon>Embryophyta</taxon>
        <taxon>Tracheophyta</taxon>
        <taxon>Spermatophyta</taxon>
        <taxon>Magnoliopsida</taxon>
        <taxon>eudicotyledons</taxon>
        <taxon>Gunneridae</taxon>
        <taxon>Pentapetalae</taxon>
        <taxon>rosids</taxon>
        <taxon>malvids</taxon>
        <taxon>Myrtales</taxon>
        <taxon>Melastomataceae</taxon>
        <taxon>Melastomatoideae</taxon>
        <taxon>Melastomateae</taxon>
        <taxon>Melastoma</taxon>
    </lineage>
</organism>
<proteinExistence type="predicted"/>
<protein>
    <submittedName>
        <fullName evidence="1">Uncharacterized protein</fullName>
    </submittedName>
</protein>
<comment type="caution">
    <text evidence="1">The sequence shown here is derived from an EMBL/GenBank/DDBJ whole genome shotgun (WGS) entry which is preliminary data.</text>
</comment>
<dbReference type="Proteomes" id="UP001057402">
    <property type="component" value="Chromosome 6"/>
</dbReference>
<reference evidence="2" key="1">
    <citation type="journal article" date="2023" name="Front. Plant Sci.">
        <title>Chromosomal-level genome assembly of Melastoma candidum provides insights into trichome evolution.</title>
        <authorList>
            <person name="Zhong Y."/>
            <person name="Wu W."/>
            <person name="Sun C."/>
            <person name="Zou P."/>
            <person name="Liu Y."/>
            <person name="Dai S."/>
            <person name="Zhou R."/>
        </authorList>
    </citation>
    <scope>NUCLEOTIDE SEQUENCE [LARGE SCALE GENOMIC DNA]</scope>
</reference>
<accession>A0ACB9QEG7</accession>
<evidence type="ECO:0000313" key="1">
    <source>
        <dbReference type="EMBL" id="KAI4364449.1"/>
    </source>
</evidence>
<gene>
    <name evidence="1" type="ORF">MLD38_020539</name>
</gene>
<name>A0ACB9QEG7_9MYRT</name>